<comment type="caution">
    <text evidence="1">The sequence shown here is derived from an EMBL/GenBank/DDBJ whole genome shotgun (WGS) entry which is preliminary data.</text>
</comment>
<name>A0A1T2KSC6_9GAMM</name>
<dbReference type="OrthoDB" id="9801455at2"/>
<reference evidence="1 2" key="1">
    <citation type="submission" date="2016-11" db="EMBL/GenBank/DDBJ databases">
        <title>Mixed transmission modes and dynamic genome evolution in an obligate animal-bacterial symbiosis.</title>
        <authorList>
            <person name="Russell S.L."/>
            <person name="Corbett-Detig R.B."/>
            <person name="Cavanaugh C.M."/>
        </authorList>
    </citation>
    <scope>NUCLEOTIDE SEQUENCE [LARGE SCALE GENOMIC DNA]</scope>
    <source>
        <strain evidence="1">Se-Cadez</strain>
    </source>
</reference>
<proteinExistence type="predicted"/>
<dbReference type="EMBL" id="MPRJ01000078">
    <property type="protein sequence ID" value="OOZ35765.1"/>
    <property type="molecule type" value="Genomic_DNA"/>
</dbReference>
<dbReference type="Proteomes" id="UP000190896">
    <property type="component" value="Unassembled WGS sequence"/>
</dbReference>
<evidence type="ECO:0000313" key="1">
    <source>
        <dbReference type="EMBL" id="OOZ35765.1"/>
    </source>
</evidence>
<dbReference type="SUPFAM" id="SSF75005">
    <property type="entry name" value="Arabinanase/levansucrase/invertase"/>
    <property type="match status" value="1"/>
</dbReference>
<evidence type="ECO:0008006" key="3">
    <source>
        <dbReference type="Google" id="ProtNLM"/>
    </source>
</evidence>
<protein>
    <recommendedName>
        <fullName evidence="3">Glycosylase</fullName>
    </recommendedName>
</protein>
<dbReference type="AlphaFoldDB" id="A0A1T2KSC6"/>
<dbReference type="PANTHER" id="PTHR35279">
    <property type="match status" value="1"/>
</dbReference>
<evidence type="ECO:0000313" key="2">
    <source>
        <dbReference type="Proteomes" id="UP000190896"/>
    </source>
</evidence>
<sequence>MKWHKIGKIFDPTQHLLPNGCAQFAQSPQALVLNDYVRIYFSTRVMDENGKYLSHIAFVDMQKNLRDIICVSNQTVIPLGKRGCFDEHGIFPMNVLQHGDEVLGYTCGWNRRTSVSVETAIGLAISCDGGLTFRRIGDGPVLSATLNEPYLVGDGFVKIIGDTFHMWYIFGTCWKQYAPDIPPDRTYKIGHATSSNGIEWIKEDARQIIPDKIGSDECQALPTVIDLAGRYNMFFCYRPSFNYRKSKGRGYRIGHAWSDDLLNWTRDDNEARLEGTPGEWDSDMQCYPHVFECDGKVFLLYNGNEFGRYGFGIAELQI</sequence>
<dbReference type="RefSeq" id="WP_078487953.1">
    <property type="nucleotide sequence ID" value="NZ_MPRJ01000078.1"/>
</dbReference>
<dbReference type="Gene3D" id="2.115.10.20">
    <property type="entry name" value="Glycosyl hydrolase domain, family 43"/>
    <property type="match status" value="2"/>
</dbReference>
<dbReference type="InterPro" id="IPR023296">
    <property type="entry name" value="Glyco_hydro_beta-prop_sf"/>
</dbReference>
<accession>A0A1T2KSC6</accession>
<gene>
    <name evidence="1" type="ORF">BOW51_10430</name>
</gene>
<organism evidence="1 2">
    <name type="scientific">Solemya velesiana gill symbiont</name>
    <dbReference type="NCBI Taxonomy" id="1918948"/>
    <lineage>
        <taxon>Bacteria</taxon>
        <taxon>Pseudomonadati</taxon>
        <taxon>Pseudomonadota</taxon>
        <taxon>Gammaproteobacteria</taxon>
        <taxon>sulfur-oxidizing symbionts</taxon>
    </lineage>
</organism>
<keyword evidence="2" id="KW-1185">Reference proteome</keyword>
<dbReference type="PANTHER" id="PTHR35279:SF1">
    <property type="entry name" value="ARABINANASE_LEVANSUCRASE_INVERTASE"/>
    <property type="match status" value="1"/>
</dbReference>